<evidence type="ECO:0000313" key="3">
    <source>
        <dbReference type="Proteomes" id="UP000228934"/>
    </source>
</evidence>
<keyword evidence="3" id="KW-1185">Reference proteome</keyword>
<dbReference type="EMBL" id="KZ061255">
    <property type="protein sequence ID" value="PIO11193.1"/>
    <property type="molecule type" value="Genomic_DNA"/>
</dbReference>
<organism evidence="2 3">
    <name type="scientific">Aquarana catesbeiana</name>
    <name type="common">American bullfrog</name>
    <name type="synonym">Rana catesbeiana</name>
    <dbReference type="NCBI Taxonomy" id="8400"/>
    <lineage>
        <taxon>Eukaryota</taxon>
        <taxon>Metazoa</taxon>
        <taxon>Chordata</taxon>
        <taxon>Craniata</taxon>
        <taxon>Vertebrata</taxon>
        <taxon>Euteleostomi</taxon>
        <taxon>Amphibia</taxon>
        <taxon>Batrachia</taxon>
        <taxon>Anura</taxon>
        <taxon>Neobatrachia</taxon>
        <taxon>Ranoidea</taxon>
        <taxon>Ranidae</taxon>
        <taxon>Aquarana</taxon>
    </lineage>
</organism>
<dbReference type="AlphaFoldDB" id="A0A2G9Q803"/>
<evidence type="ECO:0000313" key="2">
    <source>
        <dbReference type="EMBL" id="PIO11193.1"/>
    </source>
</evidence>
<name>A0A2G9Q803_AQUCT</name>
<feature type="signal peptide" evidence="1">
    <location>
        <begin position="1"/>
        <end position="23"/>
    </location>
</feature>
<reference evidence="3" key="1">
    <citation type="journal article" date="2017" name="Nat. Commun.">
        <title>The North American bullfrog draft genome provides insight into hormonal regulation of long noncoding RNA.</title>
        <authorList>
            <person name="Hammond S.A."/>
            <person name="Warren R.L."/>
            <person name="Vandervalk B.P."/>
            <person name="Kucuk E."/>
            <person name="Khan H."/>
            <person name="Gibb E.A."/>
            <person name="Pandoh P."/>
            <person name="Kirk H."/>
            <person name="Zhao Y."/>
            <person name="Jones M."/>
            <person name="Mungall A.J."/>
            <person name="Coope R."/>
            <person name="Pleasance S."/>
            <person name="Moore R.A."/>
            <person name="Holt R.A."/>
            <person name="Round J.M."/>
            <person name="Ohora S."/>
            <person name="Walle B.V."/>
            <person name="Veldhoen N."/>
            <person name="Helbing C.C."/>
            <person name="Birol I."/>
        </authorList>
    </citation>
    <scope>NUCLEOTIDE SEQUENCE [LARGE SCALE GENOMIC DNA]</scope>
</reference>
<feature type="chain" id="PRO_5014288709" evidence="1">
    <location>
        <begin position="24"/>
        <end position="44"/>
    </location>
</feature>
<accession>A0A2G9Q803</accession>
<gene>
    <name evidence="2" type="ORF">AB205_0068920</name>
</gene>
<evidence type="ECO:0000256" key="1">
    <source>
        <dbReference type="SAM" id="SignalP"/>
    </source>
</evidence>
<dbReference type="EMBL" id="KZ061255">
    <property type="protein sequence ID" value="PIO11201.1"/>
    <property type="molecule type" value="Genomic_DNA"/>
</dbReference>
<reference evidence="2" key="2">
    <citation type="submission" date="2017-08" db="EMBL/GenBank/DDBJ databases">
        <title>Assembly of the North American Bullfrog Genome.</title>
        <authorList>
            <person name="Warren R.L."/>
            <person name="Vandervalk B.P."/>
            <person name="Kucuk E."/>
            <person name="Birol I."/>
            <person name="Helbing C."/>
            <person name="Pandoh P."/>
            <person name="Behsaz B."/>
            <person name="Mohamadi H."/>
            <person name="Chu J."/>
            <person name="Jackman S."/>
            <person name="Hammond S.A."/>
            <person name="Veldhoen N."/>
            <person name="Kirk H."/>
            <person name="Zhao Y."/>
            <person name="Coope R."/>
            <person name="Pleasance S."/>
            <person name="Moore R."/>
            <person name="Holt R."/>
        </authorList>
    </citation>
    <scope>NUCLEOTIDE SEQUENCE</scope>
    <source>
        <strain evidence="2">Bruno</strain>
        <tissue evidence="2">Liver</tissue>
    </source>
</reference>
<keyword evidence="1" id="KW-0732">Signal</keyword>
<sequence>MREGWRPVVFSLFSFLQVCVGPATREDCRPLVFSLFFRCALDRP</sequence>
<dbReference type="Proteomes" id="UP000228934">
    <property type="component" value="Unassembled WGS sequence"/>
</dbReference>
<proteinExistence type="predicted"/>
<protein>
    <submittedName>
        <fullName evidence="2">Uncharacterized protein</fullName>
    </submittedName>
</protein>